<dbReference type="Pfam" id="PF01507">
    <property type="entry name" value="PAPS_reduct"/>
    <property type="match status" value="1"/>
</dbReference>
<evidence type="ECO:0000256" key="2">
    <source>
        <dbReference type="ARBA" id="ARBA00023002"/>
    </source>
</evidence>
<keyword evidence="2 4" id="KW-0560">Oxidoreductase</keyword>
<comment type="subcellular location">
    <subcellularLocation>
        <location evidence="4">Cytoplasm</location>
    </subcellularLocation>
</comment>
<dbReference type="NCBIfam" id="TIGR00434">
    <property type="entry name" value="cysH"/>
    <property type="match status" value="1"/>
</dbReference>
<comment type="caution">
    <text evidence="6">The sequence shown here is derived from an EMBL/GenBank/DDBJ whole genome shotgun (WGS) entry which is preliminary data.</text>
</comment>
<feature type="binding site" evidence="4">
    <location>
        <position position="234"/>
    </location>
    <ligand>
        <name>[4Fe-4S] cluster</name>
        <dbReference type="ChEBI" id="CHEBI:49883"/>
    </ligand>
</feature>
<comment type="pathway">
    <text evidence="3 4">Sulfur metabolism; hydrogen sulfide biosynthesis; sulfite from sulfate.</text>
</comment>
<dbReference type="GO" id="GO:0046872">
    <property type="term" value="F:metal ion binding"/>
    <property type="evidence" value="ECO:0007669"/>
    <property type="project" value="UniProtKB-KW"/>
</dbReference>
<comment type="cofactor">
    <cofactor evidence="4">
        <name>[4Fe-4S] cluster</name>
        <dbReference type="ChEBI" id="CHEBI:49883"/>
    </cofactor>
    <text evidence="4">Binds 1 [4Fe-4S] cluster per subunit.</text>
</comment>
<dbReference type="GO" id="GO:0019379">
    <property type="term" value="P:sulfate assimilation, phosphoadenylyl sulfate reduction by phosphoadenylyl-sulfate reductase (thioredoxin)"/>
    <property type="evidence" value="ECO:0007669"/>
    <property type="project" value="UniProtKB-UniRule"/>
</dbReference>
<feature type="active site" description="Nucleophile; cysteine thiosulfonate intermediate" evidence="4">
    <location>
        <position position="257"/>
    </location>
</feature>
<keyword evidence="4" id="KW-0479">Metal-binding</keyword>
<evidence type="ECO:0000256" key="1">
    <source>
        <dbReference type="ARBA" id="ARBA00009732"/>
    </source>
</evidence>
<keyword evidence="7" id="KW-1185">Reference proteome</keyword>
<evidence type="ECO:0000256" key="4">
    <source>
        <dbReference type="HAMAP-Rule" id="MF_00063"/>
    </source>
</evidence>
<dbReference type="SUPFAM" id="SSF52402">
    <property type="entry name" value="Adenine nucleotide alpha hydrolases-like"/>
    <property type="match status" value="1"/>
</dbReference>
<dbReference type="InterPro" id="IPR014729">
    <property type="entry name" value="Rossmann-like_a/b/a_fold"/>
</dbReference>
<dbReference type="HAMAP" id="MF_00063">
    <property type="entry name" value="CysH"/>
    <property type="match status" value="1"/>
</dbReference>
<gene>
    <name evidence="4 6" type="primary">cysH</name>
    <name evidence="6" type="ORF">GCM10017577_11170</name>
</gene>
<sequence length="261" mass="28188">MVRVLPAHLRRDVRGHRDPGGSRVMSAAVRTATETDLRAVAEQGAEQLGPDATAEQVLAWAAETFGDRLIVASNMQDAVLVDLAAKARPGVEILFLETGYHFAETIGTRDAVEQVYDVRMVNAQAAQSVAEQDAAEGKDLWSRDPNRCCALRKVAPLQDTLAKYDAWVTGVRRVEAPTRANTPLVTYDEKFGLVKINPIAAWSDEEMEQYIADHGILVNPLVGAGYPSIGCAPCTAKPLPGADPRSGRWAGTSKIECGLHT</sequence>
<feature type="binding site" evidence="4">
    <location>
        <position position="149"/>
    </location>
    <ligand>
        <name>[4Fe-4S] cluster</name>
        <dbReference type="ChEBI" id="CHEBI:49883"/>
    </ligand>
</feature>
<dbReference type="NCBIfam" id="NF002537">
    <property type="entry name" value="PRK02090.1"/>
    <property type="match status" value="1"/>
</dbReference>
<keyword evidence="4" id="KW-0411">Iron-sulfur</keyword>
<dbReference type="Gene3D" id="3.40.50.620">
    <property type="entry name" value="HUPs"/>
    <property type="match status" value="1"/>
</dbReference>
<comment type="function">
    <text evidence="4">Catalyzes the formation of sulfite from adenosine 5'-phosphosulfate (APS) using thioredoxin as an electron donor.</text>
</comment>
<dbReference type="GO" id="GO:0051539">
    <property type="term" value="F:4 iron, 4 sulfur cluster binding"/>
    <property type="evidence" value="ECO:0007669"/>
    <property type="project" value="UniProtKB-UniRule"/>
</dbReference>
<dbReference type="EMBL" id="BSFQ01000003">
    <property type="protein sequence ID" value="GLL09977.1"/>
    <property type="molecule type" value="Genomic_DNA"/>
</dbReference>
<dbReference type="EC" id="1.8.4.10" evidence="4"/>
<evidence type="ECO:0000259" key="5">
    <source>
        <dbReference type="Pfam" id="PF01507"/>
    </source>
</evidence>
<dbReference type="GO" id="GO:0004604">
    <property type="term" value="F:phosphoadenylyl-sulfate reductase (thioredoxin) activity"/>
    <property type="evidence" value="ECO:0007669"/>
    <property type="project" value="UniProtKB-UniRule"/>
</dbReference>
<dbReference type="PIRSF" id="PIRSF000857">
    <property type="entry name" value="PAPS_reductase"/>
    <property type="match status" value="1"/>
</dbReference>
<dbReference type="InterPro" id="IPR002500">
    <property type="entry name" value="PAPS_reduct_dom"/>
</dbReference>
<keyword evidence="4" id="KW-0963">Cytoplasm</keyword>
<evidence type="ECO:0000313" key="6">
    <source>
        <dbReference type="EMBL" id="GLL09977.1"/>
    </source>
</evidence>
<dbReference type="CDD" id="cd23945">
    <property type="entry name" value="PAPS_reductase"/>
    <property type="match status" value="1"/>
</dbReference>
<dbReference type="PANTHER" id="PTHR46509">
    <property type="entry name" value="PHOSPHOADENOSINE PHOSPHOSULFATE REDUCTASE"/>
    <property type="match status" value="1"/>
</dbReference>
<feature type="binding site" evidence="4">
    <location>
        <position position="231"/>
    </location>
    <ligand>
        <name>[4Fe-4S] cluster</name>
        <dbReference type="ChEBI" id="CHEBI:49883"/>
    </ligand>
</feature>
<evidence type="ECO:0000313" key="7">
    <source>
        <dbReference type="Proteomes" id="UP001143463"/>
    </source>
</evidence>
<feature type="domain" description="Phosphoadenosine phosphosulphate reductase" evidence="5">
    <location>
        <begin position="71"/>
        <end position="236"/>
    </location>
</feature>
<reference evidence="6" key="1">
    <citation type="journal article" date="2014" name="Int. J. Syst. Evol. Microbiol.">
        <title>Complete genome sequence of Corynebacterium casei LMG S-19264T (=DSM 44701T), isolated from a smear-ripened cheese.</title>
        <authorList>
            <consortium name="US DOE Joint Genome Institute (JGI-PGF)"/>
            <person name="Walter F."/>
            <person name="Albersmeier A."/>
            <person name="Kalinowski J."/>
            <person name="Ruckert C."/>
        </authorList>
    </citation>
    <scope>NUCLEOTIDE SEQUENCE</scope>
    <source>
        <strain evidence="6">VKM Ac-1069</strain>
    </source>
</reference>
<comment type="similarity">
    <text evidence="1 4">Belongs to the PAPS reductase family. CysH subfamily.</text>
</comment>
<comment type="catalytic activity">
    <reaction evidence="4">
        <text>[thioredoxin]-disulfide + sulfite + AMP + 2 H(+) = adenosine 5'-phosphosulfate + [thioredoxin]-dithiol</text>
        <dbReference type="Rhea" id="RHEA:21976"/>
        <dbReference type="Rhea" id="RHEA-COMP:10698"/>
        <dbReference type="Rhea" id="RHEA-COMP:10700"/>
        <dbReference type="ChEBI" id="CHEBI:15378"/>
        <dbReference type="ChEBI" id="CHEBI:17359"/>
        <dbReference type="ChEBI" id="CHEBI:29950"/>
        <dbReference type="ChEBI" id="CHEBI:50058"/>
        <dbReference type="ChEBI" id="CHEBI:58243"/>
        <dbReference type="ChEBI" id="CHEBI:456215"/>
        <dbReference type="EC" id="1.8.4.10"/>
    </reaction>
</comment>
<protein>
    <recommendedName>
        <fullName evidence="4">Adenosine 5'-phosphosulfate reductase</fullName>
        <shortName evidence="4">APS reductase</shortName>
        <ecNumber evidence="4">1.8.4.10</ecNumber>
    </recommendedName>
    <alternativeName>
        <fullName evidence="4">5'-adenylylsulfate reductase</fullName>
    </alternativeName>
    <alternativeName>
        <fullName evidence="4">Thioredoxin-dependent 5'-adenylylsulfate reductase</fullName>
    </alternativeName>
</protein>
<feature type="binding site" evidence="4">
    <location>
        <position position="148"/>
    </location>
    <ligand>
        <name>[4Fe-4S] cluster</name>
        <dbReference type="ChEBI" id="CHEBI:49883"/>
    </ligand>
</feature>
<reference evidence="6" key="2">
    <citation type="submission" date="2023-01" db="EMBL/GenBank/DDBJ databases">
        <authorList>
            <person name="Sun Q."/>
            <person name="Evtushenko L."/>
        </authorList>
    </citation>
    <scope>NUCLEOTIDE SEQUENCE</scope>
    <source>
        <strain evidence="6">VKM Ac-1069</strain>
    </source>
</reference>
<dbReference type="InterPro" id="IPR004511">
    <property type="entry name" value="PAPS/APS_Rdtase"/>
</dbReference>
<accession>A0A9W6KXP8</accession>
<dbReference type="GO" id="GO:0043866">
    <property type="term" value="F:adenylyl-sulfate reductase (thioredoxin) activity"/>
    <property type="evidence" value="ECO:0007669"/>
    <property type="project" value="UniProtKB-EC"/>
</dbReference>
<keyword evidence="4" id="KW-0408">Iron</keyword>
<evidence type="ECO:0000256" key="3">
    <source>
        <dbReference type="ARBA" id="ARBA00024327"/>
    </source>
</evidence>
<dbReference type="AlphaFoldDB" id="A0A9W6KXP8"/>
<dbReference type="Proteomes" id="UP001143463">
    <property type="component" value="Unassembled WGS sequence"/>
</dbReference>
<dbReference type="GO" id="GO:0070814">
    <property type="term" value="P:hydrogen sulfide biosynthetic process"/>
    <property type="evidence" value="ECO:0007669"/>
    <property type="project" value="UniProtKB-UniRule"/>
</dbReference>
<name>A0A9W6KXP8_9PSEU</name>
<dbReference type="GO" id="GO:0005737">
    <property type="term" value="C:cytoplasm"/>
    <property type="evidence" value="ECO:0007669"/>
    <property type="project" value="UniProtKB-SubCell"/>
</dbReference>
<organism evidence="6 7">
    <name type="scientific">Pseudonocardia halophobica</name>
    <dbReference type="NCBI Taxonomy" id="29401"/>
    <lineage>
        <taxon>Bacteria</taxon>
        <taxon>Bacillati</taxon>
        <taxon>Actinomycetota</taxon>
        <taxon>Actinomycetes</taxon>
        <taxon>Pseudonocardiales</taxon>
        <taxon>Pseudonocardiaceae</taxon>
        <taxon>Pseudonocardia</taxon>
    </lineage>
</organism>
<proteinExistence type="inferred from homology"/>
<dbReference type="PANTHER" id="PTHR46509:SF1">
    <property type="entry name" value="PHOSPHOADENOSINE PHOSPHOSULFATE REDUCTASE"/>
    <property type="match status" value="1"/>
</dbReference>